<dbReference type="Proteomes" id="UP000297703">
    <property type="component" value="Unassembled WGS sequence"/>
</dbReference>
<keyword evidence="2" id="KW-1185">Reference proteome</keyword>
<organism evidence="1 2">
    <name type="scientific">Platysternon megacephalum</name>
    <name type="common">big-headed turtle</name>
    <dbReference type="NCBI Taxonomy" id="55544"/>
    <lineage>
        <taxon>Eukaryota</taxon>
        <taxon>Metazoa</taxon>
        <taxon>Chordata</taxon>
        <taxon>Craniata</taxon>
        <taxon>Vertebrata</taxon>
        <taxon>Euteleostomi</taxon>
        <taxon>Archelosauria</taxon>
        <taxon>Testudinata</taxon>
        <taxon>Testudines</taxon>
        <taxon>Cryptodira</taxon>
        <taxon>Durocryptodira</taxon>
        <taxon>Testudinoidea</taxon>
        <taxon>Platysternidae</taxon>
        <taxon>Platysternon</taxon>
    </lineage>
</organism>
<comment type="caution">
    <text evidence="1">The sequence shown here is derived from an EMBL/GenBank/DDBJ whole genome shotgun (WGS) entry which is preliminary data.</text>
</comment>
<evidence type="ECO:0000313" key="1">
    <source>
        <dbReference type="EMBL" id="TFK04419.1"/>
    </source>
</evidence>
<name>A0A4D9E2F9_9SAUR</name>
<dbReference type="AlphaFoldDB" id="A0A4D9E2F9"/>
<gene>
    <name evidence="1" type="ORF">DR999_PMT13047</name>
</gene>
<protein>
    <submittedName>
        <fullName evidence="1">Protein eyes shut-like protein</fullName>
    </submittedName>
</protein>
<sequence>MLVANSPAPLLIGCLVAEELGVVTHLPQRNDVNELWRPPLAVKAALATSHKEAVSSAEEQQWLPFTACQTPRGIQA</sequence>
<reference evidence="1 2" key="1">
    <citation type="submission" date="2019-04" db="EMBL/GenBank/DDBJ databases">
        <title>Draft genome of the big-headed turtle Platysternon megacephalum.</title>
        <authorList>
            <person name="Gong S."/>
        </authorList>
    </citation>
    <scope>NUCLEOTIDE SEQUENCE [LARGE SCALE GENOMIC DNA]</scope>
    <source>
        <strain evidence="1">DO16091913</strain>
        <tissue evidence="1">Muscle</tissue>
    </source>
</reference>
<accession>A0A4D9E2F9</accession>
<dbReference type="EMBL" id="QXTE01000138">
    <property type="protein sequence ID" value="TFK04419.1"/>
    <property type="molecule type" value="Genomic_DNA"/>
</dbReference>
<proteinExistence type="predicted"/>
<reference evidence="1 2" key="2">
    <citation type="submission" date="2019-04" db="EMBL/GenBank/DDBJ databases">
        <title>The genome sequence of big-headed turtle.</title>
        <authorList>
            <person name="Gong S."/>
        </authorList>
    </citation>
    <scope>NUCLEOTIDE SEQUENCE [LARGE SCALE GENOMIC DNA]</scope>
    <source>
        <strain evidence="1">DO16091913</strain>
        <tissue evidence="1">Muscle</tissue>
    </source>
</reference>
<evidence type="ECO:0000313" key="2">
    <source>
        <dbReference type="Proteomes" id="UP000297703"/>
    </source>
</evidence>